<keyword evidence="1" id="KW-0805">Transcription regulation</keyword>
<dbReference type="PRINTS" id="PR00032">
    <property type="entry name" value="HTHARAC"/>
</dbReference>
<dbReference type="Proteomes" id="UP001595528">
    <property type="component" value="Unassembled WGS sequence"/>
</dbReference>
<dbReference type="InterPro" id="IPR050204">
    <property type="entry name" value="AraC_XylS_family_regulators"/>
</dbReference>
<evidence type="ECO:0000256" key="2">
    <source>
        <dbReference type="ARBA" id="ARBA00023125"/>
    </source>
</evidence>
<dbReference type="EMBL" id="JBHRTR010000035">
    <property type="protein sequence ID" value="MFC3229943.1"/>
    <property type="molecule type" value="Genomic_DNA"/>
</dbReference>
<dbReference type="InterPro" id="IPR011051">
    <property type="entry name" value="RmlC_Cupin_sf"/>
</dbReference>
<gene>
    <name evidence="5" type="ORF">ACFOGJ_22015</name>
</gene>
<dbReference type="Pfam" id="PF12833">
    <property type="entry name" value="HTH_18"/>
    <property type="match status" value="1"/>
</dbReference>
<keyword evidence="6" id="KW-1185">Reference proteome</keyword>
<keyword evidence="2" id="KW-0238">DNA-binding</keyword>
<reference evidence="6" key="1">
    <citation type="journal article" date="2019" name="Int. J. Syst. Evol. Microbiol.">
        <title>The Global Catalogue of Microorganisms (GCM) 10K type strain sequencing project: providing services to taxonomists for standard genome sequencing and annotation.</title>
        <authorList>
            <consortium name="The Broad Institute Genomics Platform"/>
            <consortium name="The Broad Institute Genome Sequencing Center for Infectious Disease"/>
            <person name="Wu L."/>
            <person name="Ma J."/>
        </authorList>
    </citation>
    <scope>NUCLEOTIDE SEQUENCE [LARGE SCALE GENOMIC DNA]</scope>
    <source>
        <strain evidence="6">KCTC 42964</strain>
    </source>
</reference>
<evidence type="ECO:0000313" key="6">
    <source>
        <dbReference type="Proteomes" id="UP001595528"/>
    </source>
</evidence>
<evidence type="ECO:0000256" key="3">
    <source>
        <dbReference type="ARBA" id="ARBA00023163"/>
    </source>
</evidence>
<dbReference type="SMART" id="SM00342">
    <property type="entry name" value="HTH_ARAC"/>
    <property type="match status" value="1"/>
</dbReference>
<dbReference type="PANTHER" id="PTHR46796:SF6">
    <property type="entry name" value="ARAC SUBFAMILY"/>
    <property type="match status" value="1"/>
</dbReference>
<feature type="domain" description="HTH araC/xylS-type" evidence="4">
    <location>
        <begin position="228"/>
        <end position="327"/>
    </location>
</feature>
<dbReference type="InterPro" id="IPR035418">
    <property type="entry name" value="AraC-bd_2"/>
</dbReference>
<sequence length="328" mass="36135">MAVRDAGGGAASLGAIGDRVITVRDSDRFDFWHDWICRHYSESDCRRESEKVFASRASNWACGPLELGEITLSGHGALRFDRRPAAIRRDPRDHFQVMLVERGEVAVMQDDRVARLRPGDMVLYHQARPFSVSVTGDSASIMLNLPWPALTERLPEAGRLTASRLAGGTLFAELAATVLQQLLRGMPDAGPADLTRLGASAIDIVAAAIEAELGGRADRDQGHADLLRRTKAFMRANLYDPSLDTDAIATAQGISRRTLNRLFVADGTTPMRWLLQERLAASYRALAEGEVRQVTDAAFNAGFNDLSHFSRSFRKAFGCNPSSLRRRR</sequence>
<proteinExistence type="predicted"/>
<dbReference type="PROSITE" id="PS01124">
    <property type="entry name" value="HTH_ARAC_FAMILY_2"/>
    <property type="match status" value="1"/>
</dbReference>
<dbReference type="Pfam" id="PF14525">
    <property type="entry name" value="AraC_binding_2"/>
    <property type="match status" value="1"/>
</dbReference>
<dbReference type="InterPro" id="IPR020449">
    <property type="entry name" value="Tscrpt_reg_AraC-type_HTH"/>
</dbReference>
<dbReference type="SUPFAM" id="SSF51182">
    <property type="entry name" value="RmlC-like cupins"/>
    <property type="match status" value="1"/>
</dbReference>
<name>A0ABV7L5S6_9PROT</name>
<evidence type="ECO:0000313" key="5">
    <source>
        <dbReference type="EMBL" id="MFC3229943.1"/>
    </source>
</evidence>
<dbReference type="InterPro" id="IPR018060">
    <property type="entry name" value="HTH_AraC"/>
</dbReference>
<protein>
    <submittedName>
        <fullName evidence="5">Helix-turn-helix domain-containing protein</fullName>
    </submittedName>
</protein>
<dbReference type="InterPro" id="IPR009057">
    <property type="entry name" value="Homeodomain-like_sf"/>
</dbReference>
<dbReference type="SUPFAM" id="SSF46689">
    <property type="entry name" value="Homeodomain-like"/>
    <property type="match status" value="1"/>
</dbReference>
<dbReference type="Gene3D" id="1.10.10.60">
    <property type="entry name" value="Homeodomain-like"/>
    <property type="match status" value="1"/>
</dbReference>
<evidence type="ECO:0000256" key="1">
    <source>
        <dbReference type="ARBA" id="ARBA00023015"/>
    </source>
</evidence>
<accession>A0ABV7L5S6</accession>
<comment type="caution">
    <text evidence="5">The sequence shown here is derived from an EMBL/GenBank/DDBJ whole genome shotgun (WGS) entry which is preliminary data.</text>
</comment>
<keyword evidence="3" id="KW-0804">Transcription</keyword>
<dbReference type="PANTHER" id="PTHR46796">
    <property type="entry name" value="HTH-TYPE TRANSCRIPTIONAL ACTIVATOR RHAS-RELATED"/>
    <property type="match status" value="1"/>
</dbReference>
<organism evidence="5 6">
    <name type="scientific">Marinibaculum pumilum</name>
    <dbReference type="NCBI Taxonomy" id="1766165"/>
    <lineage>
        <taxon>Bacteria</taxon>
        <taxon>Pseudomonadati</taxon>
        <taxon>Pseudomonadota</taxon>
        <taxon>Alphaproteobacteria</taxon>
        <taxon>Rhodospirillales</taxon>
        <taxon>Rhodospirillaceae</taxon>
        <taxon>Marinibaculum</taxon>
    </lineage>
</organism>
<evidence type="ECO:0000259" key="4">
    <source>
        <dbReference type="PROSITE" id="PS01124"/>
    </source>
</evidence>
<dbReference type="RefSeq" id="WP_379904643.1">
    <property type="nucleotide sequence ID" value="NZ_JBHRTR010000035.1"/>
</dbReference>